<dbReference type="AlphaFoldDB" id="A0A8H7Q7J1"/>
<dbReference type="PANTHER" id="PTHR43341:SF1">
    <property type="entry name" value="GENERAL AMINO-ACID PERMEASE GAP1"/>
    <property type="match status" value="1"/>
</dbReference>
<feature type="transmembrane region" description="Helical" evidence="7">
    <location>
        <begin position="183"/>
        <end position="208"/>
    </location>
</feature>
<keyword evidence="2" id="KW-0813">Transport</keyword>
<evidence type="ECO:0000256" key="2">
    <source>
        <dbReference type="ARBA" id="ARBA00022448"/>
    </source>
</evidence>
<dbReference type="Pfam" id="PF00324">
    <property type="entry name" value="AA_permease"/>
    <property type="match status" value="1"/>
</dbReference>
<feature type="transmembrane region" description="Helical" evidence="7">
    <location>
        <begin position="286"/>
        <end position="306"/>
    </location>
</feature>
<comment type="caution">
    <text evidence="9">The sequence shown here is derived from an EMBL/GenBank/DDBJ whole genome shotgun (WGS) entry which is preliminary data.</text>
</comment>
<organism evidence="9 10">
    <name type="scientific">Umbelopsis vinacea</name>
    <dbReference type="NCBI Taxonomy" id="44442"/>
    <lineage>
        <taxon>Eukaryota</taxon>
        <taxon>Fungi</taxon>
        <taxon>Fungi incertae sedis</taxon>
        <taxon>Mucoromycota</taxon>
        <taxon>Mucoromycotina</taxon>
        <taxon>Umbelopsidomycetes</taxon>
        <taxon>Umbelopsidales</taxon>
        <taxon>Umbelopsidaceae</taxon>
        <taxon>Umbelopsis</taxon>
    </lineage>
</organism>
<evidence type="ECO:0000256" key="4">
    <source>
        <dbReference type="ARBA" id="ARBA00022970"/>
    </source>
</evidence>
<sequence length="606" mass="65769">MATVKYTGNHVGDKAQAKSDLPISLTNPFSFLPLTVSVNPGLWPQQSSSFLPTFNTYNYSSAIMDSEKTQQGEFCHTIHDESLSEESISVNEPHHLKRNLKARHIQMIALGGTIGTGLFVASGKAIATGGPAGSLLAYMVVGILVFCVMMSLGEMAAFIPIAGSFSHFASRYVDSSMGFCVGWVYWANWAVGVAVELTGVAMIMEYWIDSINSVVWSIIALVIVACFNLFSVKGYGEVEYWFSFVKVITVVIFVIVGLCVDTGAIGGVNYGSSNWHIPGAPFHDGFLGFFNCLIAAAFSFNGVEIVGITAGESANPHKTVPSAVKQVFVRIVLFYVMTILVIGLNIPYTDPRLLSASGTNVAVSPFTLVFEMAGAAWAADVMNAILLVTMISAANSGVYSSSRTLMGLAQDGKAPKFFTFVNRFGIPIWAVLASCLVGCLAFLTSLFGSGVVFNWLTNLTSVAGLITWVIISLTHLRFRKGILAQGYDLKSLPYVAKLHPFCDIFSIVIGIIVIFGQGYKTFTTNPIDASNVIAAYIGLIFGIVLYVGHKAVRRPAFVKLHEMDFETGRIPRTKEEEDGTEGMYDENGNPVPKWKRYYRKALNVIA</sequence>
<feature type="domain" description="Amino acid permease/ SLC12A" evidence="8">
    <location>
        <begin position="104"/>
        <end position="560"/>
    </location>
</feature>
<dbReference type="PROSITE" id="PS00218">
    <property type="entry name" value="AMINO_ACID_PERMEASE_1"/>
    <property type="match status" value="1"/>
</dbReference>
<feature type="transmembrane region" description="Helical" evidence="7">
    <location>
        <begin position="455"/>
        <end position="478"/>
    </location>
</feature>
<dbReference type="EMBL" id="JAEPRA010000004">
    <property type="protein sequence ID" value="KAG2186574.1"/>
    <property type="molecule type" value="Genomic_DNA"/>
</dbReference>
<dbReference type="OrthoDB" id="3900342at2759"/>
<keyword evidence="4" id="KW-0029">Amino-acid transport</keyword>
<evidence type="ECO:0000256" key="6">
    <source>
        <dbReference type="ARBA" id="ARBA00023136"/>
    </source>
</evidence>
<feature type="transmembrane region" description="Helical" evidence="7">
    <location>
        <begin position="375"/>
        <end position="399"/>
    </location>
</feature>
<dbReference type="Gene3D" id="1.20.1740.10">
    <property type="entry name" value="Amino acid/polyamine transporter I"/>
    <property type="match status" value="1"/>
</dbReference>
<feature type="transmembrane region" description="Helical" evidence="7">
    <location>
        <begin position="244"/>
        <end position="266"/>
    </location>
</feature>
<dbReference type="FunFam" id="1.20.1740.10:FF:000001">
    <property type="entry name" value="Amino acid permease"/>
    <property type="match status" value="1"/>
</dbReference>
<comment type="subcellular location">
    <subcellularLocation>
        <location evidence="1">Membrane</location>
        <topology evidence="1">Multi-pass membrane protein</topology>
    </subcellularLocation>
</comment>
<reference evidence="9" key="1">
    <citation type="submission" date="2020-12" db="EMBL/GenBank/DDBJ databases">
        <title>Metabolic potential, ecology and presence of endohyphal bacteria is reflected in genomic diversity of Mucoromycotina.</title>
        <authorList>
            <person name="Muszewska A."/>
            <person name="Okrasinska A."/>
            <person name="Steczkiewicz K."/>
            <person name="Drgas O."/>
            <person name="Orlowska M."/>
            <person name="Perlinska-Lenart U."/>
            <person name="Aleksandrzak-Piekarczyk T."/>
            <person name="Szatraj K."/>
            <person name="Zielenkiewicz U."/>
            <person name="Pilsyk S."/>
            <person name="Malc E."/>
            <person name="Mieczkowski P."/>
            <person name="Kruszewska J.S."/>
            <person name="Biernat P."/>
            <person name="Pawlowska J."/>
        </authorList>
    </citation>
    <scope>NUCLEOTIDE SEQUENCE</scope>
    <source>
        <strain evidence="9">WA0000051536</strain>
    </source>
</reference>
<evidence type="ECO:0000259" key="8">
    <source>
        <dbReference type="Pfam" id="PF00324"/>
    </source>
</evidence>
<evidence type="ECO:0000313" key="9">
    <source>
        <dbReference type="EMBL" id="KAG2186574.1"/>
    </source>
</evidence>
<evidence type="ECO:0000256" key="3">
    <source>
        <dbReference type="ARBA" id="ARBA00022692"/>
    </source>
</evidence>
<feature type="transmembrane region" description="Helical" evidence="7">
    <location>
        <begin position="327"/>
        <end position="348"/>
    </location>
</feature>
<dbReference type="GO" id="GO:0016020">
    <property type="term" value="C:membrane"/>
    <property type="evidence" value="ECO:0007669"/>
    <property type="project" value="UniProtKB-SubCell"/>
</dbReference>
<evidence type="ECO:0000256" key="7">
    <source>
        <dbReference type="SAM" id="Phobius"/>
    </source>
</evidence>
<feature type="transmembrane region" description="Helical" evidence="7">
    <location>
        <begin position="135"/>
        <end position="162"/>
    </location>
</feature>
<dbReference type="InterPro" id="IPR050524">
    <property type="entry name" value="APC_YAT"/>
</dbReference>
<keyword evidence="5 7" id="KW-1133">Transmembrane helix</keyword>
<feature type="transmembrane region" description="Helical" evidence="7">
    <location>
        <begin position="420"/>
        <end position="443"/>
    </location>
</feature>
<protein>
    <recommendedName>
        <fullName evidence="8">Amino acid permease/ SLC12A domain-containing protein</fullName>
    </recommendedName>
</protein>
<feature type="transmembrane region" description="Helical" evidence="7">
    <location>
        <begin position="498"/>
        <end position="517"/>
    </location>
</feature>
<dbReference type="GO" id="GO:0015171">
    <property type="term" value="F:amino acid transmembrane transporter activity"/>
    <property type="evidence" value="ECO:0007669"/>
    <property type="project" value="TreeGrafter"/>
</dbReference>
<proteinExistence type="predicted"/>
<dbReference type="InterPro" id="IPR004840">
    <property type="entry name" value="Amino_acid_permease_CS"/>
</dbReference>
<name>A0A8H7Q7J1_9FUNG</name>
<evidence type="ECO:0000256" key="1">
    <source>
        <dbReference type="ARBA" id="ARBA00004141"/>
    </source>
</evidence>
<dbReference type="PANTHER" id="PTHR43341">
    <property type="entry name" value="AMINO ACID PERMEASE"/>
    <property type="match status" value="1"/>
</dbReference>
<keyword evidence="6 7" id="KW-0472">Membrane</keyword>
<accession>A0A8H7Q7J1</accession>
<feature type="transmembrane region" description="Helical" evidence="7">
    <location>
        <begin position="529"/>
        <end position="547"/>
    </location>
</feature>
<evidence type="ECO:0000313" key="10">
    <source>
        <dbReference type="Proteomes" id="UP000612746"/>
    </source>
</evidence>
<evidence type="ECO:0000256" key="5">
    <source>
        <dbReference type="ARBA" id="ARBA00022989"/>
    </source>
</evidence>
<gene>
    <name evidence="9" type="ORF">INT44_002798</name>
</gene>
<keyword evidence="3 7" id="KW-0812">Transmembrane</keyword>
<dbReference type="InterPro" id="IPR004841">
    <property type="entry name" value="AA-permease/SLC12A_dom"/>
</dbReference>
<dbReference type="Proteomes" id="UP000612746">
    <property type="component" value="Unassembled WGS sequence"/>
</dbReference>
<feature type="transmembrane region" description="Helical" evidence="7">
    <location>
        <begin position="105"/>
        <end position="123"/>
    </location>
</feature>
<feature type="transmembrane region" description="Helical" evidence="7">
    <location>
        <begin position="214"/>
        <end position="232"/>
    </location>
</feature>
<keyword evidence="10" id="KW-1185">Reference proteome</keyword>